<protein>
    <submittedName>
        <fullName evidence="2">Uncharacterized protein</fullName>
    </submittedName>
</protein>
<reference evidence="3" key="1">
    <citation type="journal article" date="2015" name="Nat. Genet.">
        <title>The genome and transcriptome of the zoonotic hookworm Ancylostoma ceylanicum identify infection-specific gene families.</title>
        <authorList>
            <person name="Schwarz E.M."/>
            <person name="Hu Y."/>
            <person name="Antoshechkin I."/>
            <person name="Miller M.M."/>
            <person name="Sternberg P.W."/>
            <person name="Aroian R.V."/>
        </authorList>
    </citation>
    <scope>NUCLEOTIDE SEQUENCE</scope>
    <source>
        <strain evidence="3">HY135</strain>
    </source>
</reference>
<gene>
    <name evidence="2" type="primary">Acey_s0070.g433</name>
    <name evidence="2" type="ORF">Y032_0070g433</name>
</gene>
<evidence type="ECO:0000313" key="3">
    <source>
        <dbReference type="Proteomes" id="UP000024635"/>
    </source>
</evidence>
<dbReference type="EMBL" id="JARK01001406">
    <property type="protein sequence ID" value="EYC07439.1"/>
    <property type="molecule type" value="Genomic_DNA"/>
</dbReference>
<dbReference type="Proteomes" id="UP000024635">
    <property type="component" value="Unassembled WGS sequence"/>
</dbReference>
<name>A0A016TWL7_9BILA</name>
<evidence type="ECO:0000256" key="1">
    <source>
        <dbReference type="SAM" id="MobiDB-lite"/>
    </source>
</evidence>
<proteinExistence type="predicted"/>
<dbReference type="AlphaFoldDB" id="A0A016TWL7"/>
<evidence type="ECO:0000313" key="2">
    <source>
        <dbReference type="EMBL" id="EYC07439.1"/>
    </source>
</evidence>
<feature type="region of interest" description="Disordered" evidence="1">
    <location>
        <begin position="173"/>
        <end position="193"/>
    </location>
</feature>
<keyword evidence="3" id="KW-1185">Reference proteome</keyword>
<comment type="caution">
    <text evidence="2">The sequence shown here is derived from an EMBL/GenBank/DDBJ whole genome shotgun (WGS) entry which is preliminary data.</text>
</comment>
<accession>A0A016TWL7</accession>
<organism evidence="2 3">
    <name type="scientific">Ancylostoma ceylanicum</name>
    <dbReference type="NCBI Taxonomy" id="53326"/>
    <lineage>
        <taxon>Eukaryota</taxon>
        <taxon>Metazoa</taxon>
        <taxon>Ecdysozoa</taxon>
        <taxon>Nematoda</taxon>
        <taxon>Chromadorea</taxon>
        <taxon>Rhabditida</taxon>
        <taxon>Rhabditina</taxon>
        <taxon>Rhabditomorpha</taxon>
        <taxon>Strongyloidea</taxon>
        <taxon>Ancylostomatidae</taxon>
        <taxon>Ancylostomatinae</taxon>
        <taxon>Ancylostoma</taxon>
    </lineage>
</organism>
<sequence>MTINFKRKKSTRFALPLQEVTRSVKRLLFELFLKFLLKKNKIIQILFGPKYTDKPHGFLNYRGKTNQYPRPPEGVVFWRPATAVVMREVDFAGIALSVADEPFRASGGRIAVECLRLAANSGLTQCGEFAASLTDPFTCSAVNQCTKSESCPGCGGNTASRLAELIRNMKGASGETTVDQESGRKRGVGSTAETTVRRLCKQARKRKQREAAGGSVRITERTYLGVFERNDIRVRVRQSAPKQTHSQTG</sequence>